<feature type="region of interest" description="Disordered" evidence="1">
    <location>
        <begin position="1"/>
        <end position="34"/>
    </location>
</feature>
<name>A0A8K1HJ08_9VIRU</name>
<feature type="compositionally biased region" description="Basic residues" evidence="1">
    <location>
        <begin position="7"/>
        <end position="34"/>
    </location>
</feature>
<sequence>MPYRRGASYRRKRTPNRRYRKSSTKTRRTYRKPVRRMSRRAILNATSRKKRNTMLQYSNTNTNTGGPIAVSRNPYTLSGATGTQVCIFMPTAMDLDTNTGGNTITQESVRTATTCYIKGFSETLRIQTSSQLPWFWRRIVFRAKNSNFYQYATADSPLSTVGPAYVEVTTQGMQRLWMNQTINGANQSLANIEGYMFKGAFTVDWDDRLTAKIDTRRIDLISDRTTTIRSGNAAGSVKSVKHYIPYNHNLVYDDDETGKDMVSRYGSVNDKQGNGDLLIYDIFQPGAGGTTADLLQVVGNATLYWHEK</sequence>
<evidence type="ECO:0000313" key="2">
    <source>
        <dbReference type="EMBL" id="UBJ26178.1"/>
    </source>
</evidence>
<accession>A0A8K1HJ08</accession>
<reference evidence="2" key="1">
    <citation type="submission" date="2021-07" db="EMBL/GenBank/DDBJ databases">
        <title>Communication and adaptive evolution of viruses within giant pandas and their associated organisms in a local ecological environment.</title>
        <authorList>
            <person name="Zhao M."/>
            <person name="Liu S."/>
            <person name="Zhang W."/>
        </authorList>
    </citation>
    <scope>NUCLEOTIDE SEQUENCE</scope>
    <source>
        <strain evidence="2">Rpf011geno10-5</strain>
    </source>
</reference>
<dbReference type="EMBL" id="MZ556202">
    <property type="protein sequence ID" value="UBJ26178.1"/>
    <property type="molecule type" value="Genomic_DNA"/>
</dbReference>
<proteinExistence type="predicted"/>
<organism evidence="2">
    <name type="scientific">Red panda feces-associated gemycircularvirus</name>
    <dbReference type="NCBI Taxonomy" id="2864013"/>
    <lineage>
        <taxon>Viruses</taxon>
        <taxon>Monodnaviria</taxon>
        <taxon>Shotokuvirae</taxon>
        <taxon>Cressdnaviricota</taxon>
        <taxon>Repensiviricetes</taxon>
        <taxon>Geplafuvirales</taxon>
        <taxon>Genomoviridae</taxon>
        <taxon>Gemycircularvirus</taxon>
    </lineage>
</organism>
<evidence type="ECO:0000256" key="1">
    <source>
        <dbReference type="SAM" id="MobiDB-lite"/>
    </source>
</evidence>
<protein>
    <submittedName>
        <fullName evidence="2">Capsid protein</fullName>
    </submittedName>
</protein>